<dbReference type="AlphaFoldDB" id="A0A1S3J8V9"/>
<dbReference type="GO" id="GO:0045332">
    <property type="term" value="P:phospholipid translocation"/>
    <property type="evidence" value="ECO:0007669"/>
    <property type="project" value="TreeGrafter"/>
</dbReference>
<dbReference type="InterPro" id="IPR059000">
    <property type="entry name" value="ATPase_P-type_domA"/>
</dbReference>
<feature type="binding site" evidence="15">
    <location>
        <position position="811"/>
    </location>
    <ligand>
        <name>Mg(2+)</name>
        <dbReference type="ChEBI" id="CHEBI:18420"/>
    </ligand>
</feature>
<reference evidence="23" key="1">
    <citation type="submission" date="2025-08" db="UniProtKB">
        <authorList>
            <consortium name="RefSeq"/>
        </authorList>
    </citation>
    <scope>IDENTIFICATION</scope>
    <source>
        <tissue evidence="23">Gonads</tissue>
    </source>
</reference>
<dbReference type="SFLD" id="SFLDF00027">
    <property type="entry name" value="p-type_atpase"/>
    <property type="match status" value="1"/>
</dbReference>
<feature type="domain" description="P-type ATPase N-terminal" evidence="20">
    <location>
        <begin position="36"/>
        <end position="95"/>
    </location>
</feature>
<dbReference type="GO" id="GO:0005783">
    <property type="term" value="C:endoplasmic reticulum"/>
    <property type="evidence" value="ECO:0007669"/>
    <property type="project" value="TreeGrafter"/>
</dbReference>
<keyword evidence="7 14" id="KW-0067">ATP-binding</keyword>
<dbReference type="FunCoup" id="A0A1S3J8V9">
    <property type="interactions" value="20"/>
</dbReference>
<evidence type="ECO:0000259" key="20">
    <source>
        <dbReference type="Pfam" id="PF16209"/>
    </source>
</evidence>
<name>A0A1S3J8V9_LINAN</name>
<feature type="binding site" evidence="14">
    <location>
        <position position="682"/>
    </location>
    <ligand>
        <name>ATP</name>
        <dbReference type="ChEBI" id="CHEBI:30616"/>
    </ligand>
</feature>
<dbReference type="PRINTS" id="PR00119">
    <property type="entry name" value="CATATPASE"/>
</dbReference>
<evidence type="ECO:0000256" key="13">
    <source>
        <dbReference type="PIRSR" id="PIRSR606539-1"/>
    </source>
</evidence>
<dbReference type="RefSeq" id="XP_013406304.1">
    <property type="nucleotide sequence ID" value="XM_013550850.2"/>
</dbReference>
<evidence type="ECO:0000256" key="8">
    <source>
        <dbReference type="ARBA" id="ARBA00022842"/>
    </source>
</evidence>
<dbReference type="SUPFAM" id="SSF81660">
    <property type="entry name" value="Metal cation-transporting ATPase, ATP-binding domain N"/>
    <property type="match status" value="1"/>
</dbReference>
<dbReference type="InterPro" id="IPR044492">
    <property type="entry name" value="P_typ_ATPase_HD_dom"/>
</dbReference>
<keyword evidence="22" id="KW-1185">Reference proteome</keyword>
<keyword evidence="11 16" id="KW-0472">Membrane</keyword>
<feature type="binding site" evidence="14">
    <location>
        <position position="412"/>
    </location>
    <ligand>
        <name>ATP</name>
        <dbReference type="ChEBI" id="CHEBI:30616"/>
    </ligand>
</feature>
<proteinExistence type="inferred from homology"/>
<dbReference type="Proteomes" id="UP000085678">
    <property type="component" value="Unplaced"/>
</dbReference>
<keyword evidence="5 15" id="KW-0479">Metal-binding</keyword>
<dbReference type="GO" id="GO:0140326">
    <property type="term" value="F:ATPase-coupled intramembrane lipid transporter activity"/>
    <property type="evidence" value="ECO:0007669"/>
    <property type="project" value="UniProtKB-EC"/>
</dbReference>
<feature type="binding site" evidence="14">
    <location>
        <position position="546"/>
    </location>
    <ligand>
        <name>ATP</name>
        <dbReference type="ChEBI" id="CHEBI:30616"/>
    </ligand>
</feature>
<feature type="binding site" evidence="14">
    <location>
        <position position="410"/>
    </location>
    <ligand>
        <name>ATP</name>
        <dbReference type="ChEBI" id="CHEBI:30616"/>
    </ligand>
</feature>
<feature type="transmembrane region" description="Helical" evidence="16">
    <location>
        <begin position="345"/>
        <end position="364"/>
    </location>
</feature>
<evidence type="ECO:0000256" key="11">
    <source>
        <dbReference type="ARBA" id="ARBA00023136"/>
    </source>
</evidence>
<evidence type="ECO:0000256" key="12">
    <source>
        <dbReference type="ARBA" id="ARBA00034036"/>
    </source>
</evidence>
<evidence type="ECO:0000256" key="6">
    <source>
        <dbReference type="ARBA" id="ARBA00022741"/>
    </source>
</evidence>
<feature type="region of interest" description="Disordered" evidence="18">
    <location>
        <begin position="1117"/>
        <end position="1144"/>
    </location>
</feature>
<evidence type="ECO:0000256" key="18">
    <source>
        <dbReference type="SAM" id="MobiDB-lite"/>
    </source>
</evidence>
<dbReference type="OrthoDB" id="377733at2759"/>
<dbReference type="FunFam" id="3.40.50.1000:FF:000034">
    <property type="entry name" value="Phospholipid-transporting ATPase"/>
    <property type="match status" value="1"/>
</dbReference>
<evidence type="ECO:0000313" key="22">
    <source>
        <dbReference type="Proteomes" id="UP000085678"/>
    </source>
</evidence>
<evidence type="ECO:0000256" key="16">
    <source>
        <dbReference type="RuleBase" id="RU362033"/>
    </source>
</evidence>
<feature type="binding site" evidence="14">
    <location>
        <position position="681"/>
    </location>
    <ligand>
        <name>ATP</name>
        <dbReference type="ChEBI" id="CHEBI:30616"/>
    </ligand>
</feature>
<keyword evidence="10 16" id="KW-1133">Transmembrane helix</keyword>
<dbReference type="Pfam" id="PF00122">
    <property type="entry name" value="E1-E2_ATPase"/>
    <property type="match status" value="1"/>
</dbReference>
<dbReference type="InterPro" id="IPR023299">
    <property type="entry name" value="ATPase_P-typ_cyto_dom_N"/>
</dbReference>
<feature type="binding site" evidence="14">
    <location>
        <position position="680"/>
    </location>
    <ligand>
        <name>ATP</name>
        <dbReference type="ChEBI" id="CHEBI:30616"/>
    </ligand>
</feature>
<dbReference type="Pfam" id="PF13246">
    <property type="entry name" value="Cation_ATPase"/>
    <property type="match status" value="1"/>
</dbReference>
<dbReference type="NCBIfam" id="TIGR01652">
    <property type="entry name" value="ATPase-Plipid"/>
    <property type="match status" value="1"/>
</dbReference>
<evidence type="ECO:0000256" key="5">
    <source>
        <dbReference type="ARBA" id="ARBA00022723"/>
    </source>
</evidence>
<dbReference type="Gene3D" id="2.70.150.10">
    <property type="entry name" value="Calcium-transporting ATPase, cytoplasmic transduction domain A"/>
    <property type="match status" value="1"/>
</dbReference>
<feature type="binding site" evidence="14">
    <location>
        <position position="780"/>
    </location>
    <ligand>
        <name>ATP</name>
        <dbReference type="ChEBI" id="CHEBI:30616"/>
    </ligand>
</feature>
<keyword evidence="4 16" id="KW-0812">Transmembrane</keyword>
<dbReference type="GO" id="GO:0000287">
    <property type="term" value="F:magnesium ion binding"/>
    <property type="evidence" value="ECO:0007669"/>
    <property type="project" value="UniProtKB-UniRule"/>
</dbReference>
<dbReference type="SUPFAM" id="SSF81653">
    <property type="entry name" value="Calcium ATPase, transduction domain A"/>
    <property type="match status" value="1"/>
</dbReference>
<dbReference type="SFLD" id="SFLDS00003">
    <property type="entry name" value="Haloacid_Dehalogenase"/>
    <property type="match status" value="1"/>
</dbReference>
<evidence type="ECO:0000256" key="4">
    <source>
        <dbReference type="ARBA" id="ARBA00022692"/>
    </source>
</evidence>
<protein>
    <recommendedName>
        <fullName evidence="16">Phospholipid-transporting ATPase</fullName>
        <ecNumber evidence="16">7.6.2.1</ecNumber>
    </recommendedName>
</protein>
<feature type="domain" description="P-type ATPase A" evidence="19">
    <location>
        <begin position="124"/>
        <end position="187"/>
    </location>
</feature>
<dbReference type="SUPFAM" id="SSF56784">
    <property type="entry name" value="HAD-like"/>
    <property type="match status" value="1"/>
</dbReference>
<dbReference type="SUPFAM" id="SSF81665">
    <property type="entry name" value="Calcium ATPase, transmembrane domain M"/>
    <property type="match status" value="1"/>
</dbReference>
<dbReference type="InterPro" id="IPR018303">
    <property type="entry name" value="ATPase_P-typ_P_site"/>
</dbReference>
<feature type="transmembrane region" description="Helical" evidence="16">
    <location>
        <begin position="295"/>
        <end position="317"/>
    </location>
</feature>
<dbReference type="Pfam" id="PF16209">
    <property type="entry name" value="PhoLip_ATPase_N"/>
    <property type="match status" value="1"/>
</dbReference>
<dbReference type="InterPro" id="IPR006539">
    <property type="entry name" value="P-type_ATPase_IV"/>
</dbReference>
<dbReference type="STRING" id="7574.A0A1S3J8V9"/>
<dbReference type="Gene3D" id="3.40.1110.10">
    <property type="entry name" value="Calcium-transporting ATPase, cytoplasmic domain N"/>
    <property type="match status" value="1"/>
</dbReference>
<dbReference type="InterPro" id="IPR032631">
    <property type="entry name" value="P-type_ATPase_N"/>
</dbReference>
<feature type="transmembrane region" description="Helical" evidence="16">
    <location>
        <begin position="947"/>
        <end position="969"/>
    </location>
</feature>
<keyword evidence="8 15" id="KW-0460">Magnesium</keyword>
<dbReference type="InterPro" id="IPR008250">
    <property type="entry name" value="ATPase_P-typ_transduc_dom_A_sf"/>
</dbReference>
<dbReference type="KEGG" id="lak:106170856"/>
<dbReference type="PANTHER" id="PTHR24092:SF175">
    <property type="entry name" value="PHOSPHOLIPID-TRANSPORTING ATPASE"/>
    <property type="match status" value="1"/>
</dbReference>
<feature type="domain" description="P-type ATPase C-terminal" evidence="21">
    <location>
        <begin position="833"/>
        <end position="1086"/>
    </location>
</feature>
<dbReference type="SFLD" id="SFLDG00002">
    <property type="entry name" value="C1.7:_P-type_atpase_like"/>
    <property type="match status" value="1"/>
</dbReference>
<dbReference type="InterPro" id="IPR001757">
    <property type="entry name" value="P_typ_ATPase"/>
</dbReference>
<evidence type="ECO:0000259" key="21">
    <source>
        <dbReference type="Pfam" id="PF16212"/>
    </source>
</evidence>
<comment type="subcellular location">
    <subcellularLocation>
        <location evidence="2">Endomembrane system</location>
    </subcellularLocation>
    <subcellularLocation>
        <location evidence="1 16">Membrane</location>
        <topology evidence="1 16">Multi-pass membrane protein</topology>
    </subcellularLocation>
</comment>
<dbReference type="GO" id="GO:0016887">
    <property type="term" value="F:ATP hydrolysis activity"/>
    <property type="evidence" value="ECO:0007669"/>
    <property type="project" value="InterPro"/>
</dbReference>
<dbReference type="NCBIfam" id="TIGR01494">
    <property type="entry name" value="ATPase_P-type"/>
    <property type="match status" value="1"/>
</dbReference>
<dbReference type="Gene3D" id="3.40.50.1000">
    <property type="entry name" value="HAD superfamily/HAD-like"/>
    <property type="match status" value="1"/>
</dbReference>
<feature type="binding site" evidence="14">
    <location>
        <position position="569"/>
    </location>
    <ligand>
        <name>ATP</name>
        <dbReference type="ChEBI" id="CHEBI:30616"/>
    </ligand>
</feature>
<feature type="binding site" evidence="14">
    <location>
        <position position="811"/>
    </location>
    <ligand>
        <name>ATP</name>
        <dbReference type="ChEBI" id="CHEBI:30616"/>
    </ligand>
</feature>
<evidence type="ECO:0000256" key="1">
    <source>
        <dbReference type="ARBA" id="ARBA00004141"/>
    </source>
</evidence>
<evidence type="ECO:0000256" key="10">
    <source>
        <dbReference type="ARBA" id="ARBA00022989"/>
    </source>
</evidence>
<dbReference type="GeneID" id="106170856"/>
<evidence type="ECO:0000256" key="2">
    <source>
        <dbReference type="ARBA" id="ARBA00004308"/>
    </source>
</evidence>
<feature type="transmembrane region" description="Helical" evidence="16">
    <location>
        <begin position="868"/>
        <end position="890"/>
    </location>
</feature>
<feature type="transmembrane region" description="Helical" evidence="16">
    <location>
        <begin position="1016"/>
        <end position="1037"/>
    </location>
</feature>
<evidence type="ECO:0000256" key="3">
    <source>
        <dbReference type="ARBA" id="ARBA00008109"/>
    </source>
</evidence>
<evidence type="ECO:0000256" key="7">
    <source>
        <dbReference type="ARBA" id="ARBA00022840"/>
    </source>
</evidence>
<feature type="transmembrane region" description="Helical" evidence="16">
    <location>
        <begin position="981"/>
        <end position="1004"/>
    </location>
</feature>
<feature type="binding site" evidence="14">
    <location>
        <position position="810"/>
    </location>
    <ligand>
        <name>ATP</name>
        <dbReference type="ChEBI" id="CHEBI:30616"/>
    </ligand>
</feature>
<feature type="coiled-coil region" evidence="17">
    <location>
        <begin position="614"/>
        <end position="645"/>
    </location>
</feature>
<feature type="binding site" evidence="14">
    <location>
        <position position="411"/>
    </location>
    <ligand>
        <name>ATP</name>
        <dbReference type="ChEBI" id="CHEBI:30616"/>
    </ligand>
</feature>
<evidence type="ECO:0000256" key="17">
    <source>
        <dbReference type="SAM" id="Coils"/>
    </source>
</evidence>
<feature type="binding site" evidence="14">
    <location>
        <position position="600"/>
    </location>
    <ligand>
        <name>ATP</name>
        <dbReference type="ChEBI" id="CHEBI:30616"/>
    </ligand>
</feature>
<evidence type="ECO:0000313" key="23">
    <source>
        <dbReference type="RefSeq" id="XP_013406304.1"/>
    </source>
</evidence>
<dbReference type="GO" id="GO:0005886">
    <property type="term" value="C:plasma membrane"/>
    <property type="evidence" value="ECO:0007669"/>
    <property type="project" value="TreeGrafter"/>
</dbReference>
<feature type="binding site" evidence="15">
    <location>
        <position position="412"/>
    </location>
    <ligand>
        <name>Mg(2+)</name>
        <dbReference type="ChEBI" id="CHEBI:18420"/>
    </ligand>
</feature>
<comment type="cofactor">
    <cofactor evidence="15">
        <name>Mg(2+)</name>
        <dbReference type="ChEBI" id="CHEBI:18420"/>
    </cofactor>
</comment>
<dbReference type="EC" id="7.6.2.1" evidence="16"/>
<evidence type="ECO:0000256" key="15">
    <source>
        <dbReference type="PIRSR" id="PIRSR606539-3"/>
    </source>
</evidence>
<gene>
    <name evidence="23" type="primary">LOC106170856</name>
</gene>
<comment type="similarity">
    <text evidence="3 16">Belongs to the cation transport ATPase (P-type) (TC 3.A.3) family. Type IV subfamily.</text>
</comment>
<keyword evidence="9 16" id="KW-1278">Translocase</keyword>
<keyword evidence="6 14" id="KW-0547">Nucleotide-binding</keyword>
<dbReference type="GO" id="GO:0005524">
    <property type="term" value="F:ATP binding"/>
    <property type="evidence" value="ECO:0007669"/>
    <property type="project" value="UniProtKB-UniRule"/>
</dbReference>
<dbReference type="Pfam" id="PF16212">
    <property type="entry name" value="PhoLip_ATPase_C"/>
    <property type="match status" value="1"/>
</dbReference>
<sequence>MPSLFRRIGLAVGCLKPPTKENRVIFVDNKPPLQHETYIPQKYCDNQIITSKYTLWNFLPKNLFEQFHRIANFYFLCVGVIELLIESPVSPATSILPLIFVITTTGIKQGYEDWLRHKSDKEVNNRPAWVLRGDRFVEIRAMDIQVGDIVKVHINHSFPCDLVQLSSHDPSGDCTVTTANLDGETNLKTFISVPATKNMQTEDDLSTVKATIECQQPIADLYKFIGRITVEVPNQQSEKVCQPLGAEHVLLRGSRLKNTPFVHGCAIYTGQDTKMAINSKFKIQKYSKVERAMNTFLICFMILLLLETSLCLGLRYYTEAQPTLQNSWFIRLDNHLTARQAIEDFLIFAVLFNYIIPISLYVTIEVQKFIGSMFFAWDIKMYDDGTEQAAKANTSDLNEELGQVEYLFTDKTGTLTENDMQFRQCSVNGTKYIEVGGLVCEKPDIPGVQPQPVSTLTSDMEWFFTVLALCHTVRIEKAADHQINGIVDFDTSDYDFEYQASSPDEKAFVDACRRYGVVYLGVKDDHQEVKVKGKVHRYKQLHVLEFDATRKRMSTVVQDEQGNIYLLCKGAESAILCNATSGNVTKALQHVNDYAMLGLRTLVISQRKLSEEEYEKFDHELTSARKALENREEKLAEVFNTLESNLQILGATAVEDRLQDGVPETIEALRMAGINVWVLTGDKEETAVNISYSAGHFKPGAQLLRLTQLREWEECSHLIQQHRQAIESSSKDEETFALVIDGASLSLVIRTETNQDQEHKQRGDELHSLCHMCQAVLCCRMSPIQKAQIVQLIKHGKDNPVTAAIGDGANDVSMIQEAHVGLGVMGKEGRQAVRCSDYAFARFRFLMRALFVHGHLYYVRIATLVQYFFYKNVAFITAQVYFAFFSGFSAQSIYDSFFLTFFNITFTSLPILIYGLFEQHIPPDKLMEMPKLYKKIRKNAMLSPGQFIKWNLLGIWHSVVLFFGCIFIFKDGLPLSGDGVTYGIFSMGTLLISMTVLTANLKLYLETYYWTGVTHFAFWFTMLGYVSFILMYSGLIMPSLFVDLQNMYWVFYALYSNASAWFAMLVLMFIALLPDIVLRTCRDTFSSSRQKPENNRVRALSGSDTSYFIDQDVENIPLNNPQGPVQPVKFTPRPGSLKNSGESI</sequence>
<accession>A0A1S3J8V9</accession>
<dbReference type="CDD" id="cd02073">
    <property type="entry name" value="P-type_ATPase_APLT_Dnf-like"/>
    <property type="match status" value="1"/>
</dbReference>
<dbReference type="InterPro" id="IPR032630">
    <property type="entry name" value="P_typ_ATPase_c"/>
</dbReference>
<feature type="binding site" evidence="15">
    <location>
        <position position="410"/>
    </location>
    <ligand>
        <name>Mg(2+)</name>
        <dbReference type="ChEBI" id="CHEBI:18420"/>
    </ligand>
</feature>
<dbReference type="InterPro" id="IPR036412">
    <property type="entry name" value="HAD-like_sf"/>
</dbReference>
<feature type="transmembrane region" description="Helical" evidence="16">
    <location>
        <begin position="1049"/>
        <end position="1073"/>
    </location>
</feature>
<feature type="binding site" evidence="15">
    <location>
        <position position="807"/>
    </location>
    <ligand>
        <name>Mg(2+)</name>
        <dbReference type="ChEBI" id="CHEBI:18420"/>
    </ligand>
</feature>
<feature type="transmembrane region" description="Helical" evidence="16">
    <location>
        <begin position="896"/>
        <end position="917"/>
    </location>
</feature>
<dbReference type="PANTHER" id="PTHR24092">
    <property type="entry name" value="PROBABLE PHOSPHOLIPID-TRANSPORTING ATPASE"/>
    <property type="match status" value="1"/>
</dbReference>
<dbReference type="InParanoid" id="A0A1S3J8V9"/>
<feature type="active site" description="4-aspartylphosphate intermediate" evidence="13">
    <location>
        <position position="410"/>
    </location>
</feature>
<comment type="catalytic activity">
    <reaction evidence="12 16">
        <text>ATP + H2O + phospholipidSide 1 = ADP + phosphate + phospholipidSide 2.</text>
        <dbReference type="EC" id="7.6.2.1"/>
    </reaction>
</comment>
<feature type="binding site" evidence="14">
    <location>
        <position position="505"/>
    </location>
    <ligand>
        <name>ATP</name>
        <dbReference type="ChEBI" id="CHEBI:30616"/>
    </ligand>
</feature>
<keyword evidence="17" id="KW-0175">Coiled coil</keyword>
<dbReference type="InterPro" id="IPR023298">
    <property type="entry name" value="ATPase_P-typ_TM_dom_sf"/>
</dbReference>
<feature type="binding site" evidence="14">
    <location>
        <position position="786"/>
    </location>
    <ligand>
        <name>ATP</name>
        <dbReference type="ChEBI" id="CHEBI:30616"/>
    </ligand>
</feature>
<dbReference type="InterPro" id="IPR023214">
    <property type="entry name" value="HAD_sf"/>
</dbReference>
<organism evidence="22 23">
    <name type="scientific">Lingula anatina</name>
    <name type="common">Brachiopod</name>
    <name type="synonym">Lingula unguis</name>
    <dbReference type="NCBI Taxonomy" id="7574"/>
    <lineage>
        <taxon>Eukaryota</taxon>
        <taxon>Metazoa</taxon>
        <taxon>Spiralia</taxon>
        <taxon>Lophotrochozoa</taxon>
        <taxon>Brachiopoda</taxon>
        <taxon>Linguliformea</taxon>
        <taxon>Lingulata</taxon>
        <taxon>Lingulida</taxon>
        <taxon>Linguloidea</taxon>
        <taxon>Lingulidae</taxon>
        <taxon>Lingula</taxon>
    </lineage>
</organism>
<evidence type="ECO:0000256" key="9">
    <source>
        <dbReference type="ARBA" id="ARBA00022967"/>
    </source>
</evidence>
<evidence type="ECO:0000256" key="14">
    <source>
        <dbReference type="PIRSR" id="PIRSR606539-2"/>
    </source>
</evidence>
<evidence type="ECO:0000259" key="19">
    <source>
        <dbReference type="Pfam" id="PF00122"/>
    </source>
</evidence>
<dbReference type="PROSITE" id="PS00154">
    <property type="entry name" value="ATPASE_E1_E2"/>
    <property type="match status" value="1"/>
</dbReference>